<evidence type="ECO:0000256" key="1">
    <source>
        <dbReference type="SAM" id="MobiDB-lite"/>
    </source>
</evidence>
<organism evidence="2 3">
    <name type="scientific">Stylosanthes scabra</name>
    <dbReference type="NCBI Taxonomy" id="79078"/>
    <lineage>
        <taxon>Eukaryota</taxon>
        <taxon>Viridiplantae</taxon>
        <taxon>Streptophyta</taxon>
        <taxon>Embryophyta</taxon>
        <taxon>Tracheophyta</taxon>
        <taxon>Spermatophyta</taxon>
        <taxon>Magnoliopsida</taxon>
        <taxon>eudicotyledons</taxon>
        <taxon>Gunneridae</taxon>
        <taxon>Pentapetalae</taxon>
        <taxon>rosids</taxon>
        <taxon>fabids</taxon>
        <taxon>Fabales</taxon>
        <taxon>Fabaceae</taxon>
        <taxon>Papilionoideae</taxon>
        <taxon>50 kb inversion clade</taxon>
        <taxon>dalbergioids sensu lato</taxon>
        <taxon>Dalbergieae</taxon>
        <taxon>Pterocarpus clade</taxon>
        <taxon>Stylosanthes</taxon>
    </lineage>
</organism>
<keyword evidence="3" id="KW-1185">Reference proteome</keyword>
<feature type="region of interest" description="Disordered" evidence="1">
    <location>
        <begin position="21"/>
        <end position="45"/>
    </location>
</feature>
<feature type="compositionally biased region" description="Low complexity" evidence="1">
    <location>
        <begin position="25"/>
        <end position="40"/>
    </location>
</feature>
<sequence length="108" mass="11434">MSSINSNPYPGPLGKVLASFVQGTSPTSSEENPSEVSSAPVKKEKPKRAIGDLELLFAAFTFSPSLSTLEPCLRGDNHPSSVLGSERRLKKSCTVVASCHSRSSISIL</sequence>
<dbReference type="Proteomes" id="UP001341840">
    <property type="component" value="Unassembled WGS sequence"/>
</dbReference>
<proteinExistence type="predicted"/>
<evidence type="ECO:0000313" key="2">
    <source>
        <dbReference type="EMBL" id="MED6211374.1"/>
    </source>
</evidence>
<gene>
    <name evidence="2" type="ORF">PIB30_073095</name>
</gene>
<accession>A0ABU6YN49</accession>
<comment type="caution">
    <text evidence="2">The sequence shown here is derived from an EMBL/GenBank/DDBJ whole genome shotgun (WGS) entry which is preliminary data.</text>
</comment>
<evidence type="ECO:0000313" key="3">
    <source>
        <dbReference type="Proteomes" id="UP001341840"/>
    </source>
</evidence>
<dbReference type="EMBL" id="JASCZI010242534">
    <property type="protein sequence ID" value="MED6211374.1"/>
    <property type="molecule type" value="Genomic_DNA"/>
</dbReference>
<name>A0ABU6YN49_9FABA</name>
<reference evidence="2 3" key="1">
    <citation type="journal article" date="2023" name="Plants (Basel)">
        <title>Bridging the Gap: Combining Genomics and Transcriptomics Approaches to Understand Stylosanthes scabra, an Orphan Legume from the Brazilian Caatinga.</title>
        <authorList>
            <person name="Ferreira-Neto J.R.C."/>
            <person name="da Silva M.D."/>
            <person name="Binneck E."/>
            <person name="de Melo N.F."/>
            <person name="da Silva R.H."/>
            <person name="de Melo A.L.T.M."/>
            <person name="Pandolfi V."/>
            <person name="Bustamante F.O."/>
            <person name="Brasileiro-Vidal A.C."/>
            <person name="Benko-Iseppon A.M."/>
        </authorList>
    </citation>
    <scope>NUCLEOTIDE SEQUENCE [LARGE SCALE GENOMIC DNA]</scope>
    <source>
        <tissue evidence="2">Leaves</tissue>
    </source>
</reference>
<protein>
    <submittedName>
        <fullName evidence="2">Uncharacterized protein</fullName>
    </submittedName>
</protein>